<organism evidence="2 3">
    <name type="scientific">Streptomyces rhizosphaericus</name>
    <dbReference type="NCBI Taxonomy" id="114699"/>
    <lineage>
        <taxon>Bacteria</taxon>
        <taxon>Bacillati</taxon>
        <taxon>Actinomycetota</taxon>
        <taxon>Actinomycetes</taxon>
        <taxon>Kitasatosporales</taxon>
        <taxon>Streptomycetaceae</taxon>
        <taxon>Streptomyces</taxon>
        <taxon>Streptomyces violaceusniger group</taxon>
    </lineage>
</organism>
<reference evidence="2 3" key="1">
    <citation type="journal article" date="2019" name="Int. J. Syst. Evol. Microbiol.">
        <title>The Global Catalogue of Microorganisms (GCM) 10K type strain sequencing project: providing services to taxonomists for standard genome sequencing and annotation.</title>
        <authorList>
            <consortium name="The Broad Institute Genomics Platform"/>
            <consortium name="The Broad Institute Genome Sequencing Center for Infectious Disease"/>
            <person name="Wu L."/>
            <person name="Ma J."/>
        </authorList>
    </citation>
    <scope>NUCLEOTIDE SEQUENCE [LARGE SCALE GENOMIC DNA]</scope>
    <source>
        <strain evidence="2 3">JCM 11445</strain>
    </source>
</reference>
<dbReference type="PANTHER" id="PTHR43355">
    <property type="entry name" value="FLAVIN REDUCTASE (NADPH)"/>
    <property type="match status" value="1"/>
</dbReference>
<name>A0ABN1SKC0_9ACTN</name>
<dbReference type="InterPro" id="IPR051606">
    <property type="entry name" value="Polyketide_Oxido-like"/>
</dbReference>
<gene>
    <name evidence="2" type="ORF">GCM10009576_073860</name>
</gene>
<dbReference type="EMBL" id="BAAAIE010000063">
    <property type="protein sequence ID" value="GAA0993657.1"/>
    <property type="molecule type" value="Genomic_DNA"/>
</dbReference>
<keyword evidence="3" id="KW-1185">Reference proteome</keyword>
<comment type="caution">
    <text evidence="2">The sequence shown here is derived from an EMBL/GenBank/DDBJ whole genome shotgun (WGS) entry which is preliminary data.</text>
</comment>
<dbReference type="Gene3D" id="3.40.50.720">
    <property type="entry name" value="NAD(P)-binding Rossmann-like Domain"/>
    <property type="match status" value="1"/>
</dbReference>
<dbReference type="Pfam" id="PF13460">
    <property type="entry name" value="NAD_binding_10"/>
    <property type="match status" value="1"/>
</dbReference>
<dbReference type="SUPFAM" id="SSF51735">
    <property type="entry name" value="NAD(P)-binding Rossmann-fold domains"/>
    <property type="match status" value="1"/>
</dbReference>
<dbReference type="Proteomes" id="UP001500033">
    <property type="component" value="Unassembled WGS sequence"/>
</dbReference>
<evidence type="ECO:0000313" key="2">
    <source>
        <dbReference type="EMBL" id="GAA0993657.1"/>
    </source>
</evidence>
<dbReference type="InterPro" id="IPR016040">
    <property type="entry name" value="NAD(P)-bd_dom"/>
</dbReference>
<proteinExistence type="predicted"/>
<feature type="domain" description="NAD(P)-binding" evidence="1">
    <location>
        <begin position="7"/>
        <end position="139"/>
    </location>
</feature>
<sequence length="206" mass="21184">MRIAVLGATGRTGRTVVEQALARGHQVVALVRRPEAFAVSDPSAGDRVGIRRAEVASPAAFPDLSDVDVVISALGVSKGEGPGVLEAGAKRLVAAKVRTIWLGALGSGVSTGAGGAIYQAVMRMFVGKELAEKATADGIALAGGATVFHAPDVAKGPVSSTRRILRLADYPQPFLPPRITRDTLAALLIDEAEAPAHRAEILVPLG</sequence>
<evidence type="ECO:0000313" key="3">
    <source>
        <dbReference type="Proteomes" id="UP001500033"/>
    </source>
</evidence>
<evidence type="ECO:0000259" key="1">
    <source>
        <dbReference type="Pfam" id="PF13460"/>
    </source>
</evidence>
<protein>
    <submittedName>
        <fullName evidence="2">NAD(P)-dependent oxidoreductase</fullName>
    </submittedName>
</protein>
<dbReference type="PANTHER" id="PTHR43355:SF2">
    <property type="entry name" value="FLAVIN REDUCTASE (NADPH)"/>
    <property type="match status" value="1"/>
</dbReference>
<dbReference type="InterPro" id="IPR036291">
    <property type="entry name" value="NAD(P)-bd_dom_sf"/>
</dbReference>
<accession>A0ABN1SKC0</accession>